<dbReference type="SUPFAM" id="SSF52418">
    <property type="entry name" value="Nucleoside phosphorylase/phosphoribosyltransferase catalytic domain"/>
    <property type="match status" value="1"/>
</dbReference>
<feature type="binding site" evidence="9">
    <location>
        <position position="226"/>
    </location>
    <ligand>
        <name>Mg(2+)</name>
        <dbReference type="ChEBI" id="CHEBI:18420"/>
        <label>2</label>
    </ligand>
</feature>
<comment type="similarity">
    <text evidence="8">In the C-terminal section; belongs to the anthranilate phosphoribosyltransferase family.</text>
</comment>
<evidence type="ECO:0000313" key="12">
    <source>
        <dbReference type="EMBL" id="NGM48373.1"/>
    </source>
</evidence>
<dbReference type="AlphaFoldDB" id="A0A6G4QSA4"/>
<keyword evidence="5 9" id="KW-0822">Tryptophan biosynthesis</keyword>
<name>A0A6G4QSA4_9CAUL</name>
<dbReference type="InterPro" id="IPR036320">
    <property type="entry name" value="Glycosyl_Trfase_fam3_N_dom_sf"/>
</dbReference>
<protein>
    <recommendedName>
        <fullName evidence="9">Anthranilate phosphoribosyltransferase</fullName>
        <ecNumber evidence="9">2.4.2.18</ecNumber>
    </recommendedName>
</protein>
<evidence type="ECO:0000256" key="3">
    <source>
        <dbReference type="ARBA" id="ARBA00022676"/>
    </source>
</evidence>
<dbReference type="Gene3D" id="3.40.1030.10">
    <property type="entry name" value="Nucleoside phosphorylase/phosphoribosyltransferase catalytic domain"/>
    <property type="match status" value="1"/>
</dbReference>
<comment type="similarity">
    <text evidence="9">Belongs to the anthranilate phosphoribosyltransferase family.</text>
</comment>
<comment type="caution">
    <text evidence="9">Lacks conserved residue(s) required for the propagation of feature annotation.</text>
</comment>
<feature type="binding site" evidence="9">
    <location>
        <position position="227"/>
    </location>
    <ligand>
        <name>Mg(2+)</name>
        <dbReference type="ChEBI" id="CHEBI:18420"/>
        <label>1</label>
    </ligand>
</feature>
<evidence type="ECO:0000259" key="10">
    <source>
        <dbReference type="Pfam" id="PF00591"/>
    </source>
</evidence>
<evidence type="ECO:0000256" key="8">
    <source>
        <dbReference type="ARBA" id="ARBA00061188"/>
    </source>
</evidence>
<comment type="pathway">
    <text evidence="1 9">Amino-acid biosynthesis; L-tryptophan biosynthesis; L-tryptophan from chorismate: step 2/5.</text>
</comment>
<accession>A0A6G4QSA4</accession>
<dbReference type="NCBIfam" id="TIGR01245">
    <property type="entry name" value="trpD"/>
    <property type="match status" value="1"/>
</dbReference>
<dbReference type="InterPro" id="IPR005940">
    <property type="entry name" value="Anthranilate_Pribosyl_Tfrase"/>
</dbReference>
<reference evidence="12" key="1">
    <citation type="submission" date="2020-02" db="EMBL/GenBank/DDBJ databases">
        <authorList>
            <person name="Gao J."/>
            <person name="Sun J."/>
        </authorList>
    </citation>
    <scope>NUCLEOTIDE SEQUENCE</scope>
    <source>
        <strain evidence="12">602-2</strain>
    </source>
</reference>
<keyword evidence="9" id="KW-0479">Metal-binding</keyword>
<dbReference type="Pfam" id="PF00591">
    <property type="entry name" value="Glycos_transf_3"/>
    <property type="match status" value="1"/>
</dbReference>
<dbReference type="GO" id="GO:0004048">
    <property type="term" value="F:anthranilate phosphoribosyltransferase activity"/>
    <property type="evidence" value="ECO:0007669"/>
    <property type="project" value="UniProtKB-UniRule"/>
</dbReference>
<evidence type="ECO:0000256" key="9">
    <source>
        <dbReference type="HAMAP-Rule" id="MF_00211"/>
    </source>
</evidence>
<feature type="binding site" evidence="9">
    <location>
        <position position="82"/>
    </location>
    <ligand>
        <name>anthranilate</name>
        <dbReference type="ChEBI" id="CHEBI:16567"/>
        <label>1</label>
    </ligand>
</feature>
<evidence type="ECO:0000256" key="6">
    <source>
        <dbReference type="ARBA" id="ARBA00023141"/>
    </source>
</evidence>
<feature type="binding site" evidence="9">
    <location>
        <begin position="92"/>
        <end position="95"/>
    </location>
    <ligand>
        <name>5-phospho-alpha-D-ribose 1-diphosphate</name>
        <dbReference type="ChEBI" id="CHEBI:58017"/>
    </ligand>
</feature>
<evidence type="ECO:0000256" key="7">
    <source>
        <dbReference type="ARBA" id="ARBA00052328"/>
    </source>
</evidence>
<organism evidence="12">
    <name type="scientific">Caulobacter sp. 602-2</name>
    <dbReference type="NCBI Taxonomy" id="2710887"/>
    <lineage>
        <taxon>Bacteria</taxon>
        <taxon>Pseudomonadati</taxon>
        <taxon>Pseudomonadota</taxon>
        <taxon>Alphaproteobacteria</taxon>
        <taxon>Caulobacterales</taxon>
        <taxon>Caulobacteraceae</taxon>
        <taxon>Caulobacter</taxon>
    </lineage>
</organism>
<sequence length="342" mass="35206">MSDAFKPLLAKLADGQTLSEDDAEVFFSACLRGEPTPAQVAAAVTAMRLRGETVGEIAACARAMRRAAVHLEHPYDVVDVCGTGGDGLHTLNISTAVGFVAAGGGLKVAKHGNRAVTSKSGTADVLAALGVNIDANLAQQRAALDSAGICFLFAQSHHGAMKHVAPIRQQLGFRTIFNLLGPLTNPAGAKRQVVGVSAPRFVEPIARALGALGAERAWSVHGGGMDELTITGETEVAEWREGAMRLFTITPEAVGLQRASLAEITGGDPAFNAAALTRLLDGETGAYRDIVLLNAAAAFLVADKVETLREGVELAAAVLDDGRAKAALAGLVAATNAEALTA</sequence>
<dbReference type="Gene3D" id="1.20.970.10">
    <property type="entry name" value="Transferase, Pyrimidine Nucleoside Phosphorylase, Chain C"/>
    <property type="match status" value="1"/>
</dbReference>
<feature type="binding site" evidence="9">
    <location>
        <position position="94"/>
    </location>
    <ligand>
        <name>Mg(2+)</name>
        <dbReference type="ChEBI" id="CHEBI:18420"/>
        <label>1</label>
    </ligand>
</feature>
<dbReference type="HAMAP" id="MF_00211">
    <property type="entry name" value="TrpD"/>
    <property type="match status" value="1"/>
</dbReference>
<feature type="binding site" evidence="9">
    <location>
        <begin position="110"/>
        <end position="118"/>
    </location>
    <ligand>
        <name>5-phospho-alpha-D-ribose 1-diphosphate</name>
        <dbReference type="ChEBI" id="CHEBI:58017"/>
    </ligand>
</feature>
<comment type="caution">
    <text evidence="12">The sequence shown here is derived from an EMBL/GenBank/DDBJ whole genome shotgun (WGS) entry which is preliminary data.</text>
</comment>
<dbReference type="PANTHER" id="PTHR43285">
    <property type="entry name" value="ANTHRANILATE PHOSPHORIBOSYLTRANSFERASE"/>
    <property type="match status" value="1"/>
</dbReference>
<feature type="domain" description="Glycosyl transferase family 3" evidence="10">
    <location>
        <begin position="76"/>
        <end position="324"/>
    </location>
</feature>
<dbReference type="InterPro" id="IPR017459">
    <property type="entry name" value="Glycosyl_Trfase_fam3_N_dom"/>
</dbReference>
<dbReference type="GO" id="GO:0005829">
    <property type="term" value="C:cytosol"/>
    <property type="evidence" value="ECO:0007669"/>
    <property type="project" value="TreeGrafter"/>
</dbReference>
<feature type="binding site" evidence="9">
    <location>
        <position position="90"/>
    </location>
    <ligand>
        <name>5-phospho-alpha-D-ribose 1-diphosphate</name>
        <dbReference type="ChEBI" id="CHEBI:58017"/>
    </ligand>
</feature>
<dbReference type="SUPFAM" id="SSF47648">
    <property type="entry name" value="Nucleoside phosphorylase/phosphoribosyltransferase N-terminal domain"/>
    <property type="match status" value="1"/>
</dbReference>
<evidence type="ECO:0000256" key="4">
    <source>
        <dbReference type="ARBA" id="ARBA00022679"/>
    </source>
</evidence>
<dbReference type="GO" id="GO:0000162">
    <property type="term" value="P:L-tryptophan biosynthetic process"/>
    <property type="evidence" value="ECO:0007669"/>
    <property type="project" value="UniProtKB-UniRule"/>
</dbReference>
<comment type="catalytic activity">
    <reaction evidence="7 9">
        <text>N-(5-phospho-beta-D-ribosyl)anthranilate + diphosphate = 5-phospho-alpha-D-ribose 1-diphosphate + anthranilate</text>
        <dbReference type="Rhea" id="RHEA:11768"/>
        <dbReference type="ChEBI" id="CHEBI:16567"/>
        <dbReference type="ChEBI" id="CHEBI:18277"/>
        <dbReference type="ChEBI" id="CHEBI:33019"/>
        <dbReference type="ChEBI" id="CHEBI:58017"/>
        <dbReference type="EC" id="2.4.2.18"/>
    </reaction>
</comment>
<evidence type="ECO:0000256" key="1">
    <source>
        <dbReference type="ARBA" id="ARBA00004907"/>
    </source>
</evidence>
<dbReference type="InterPro" id="IPR000312">
    <property type="entry name" value="Glycosyl_Trfase_fam3"/>
</dbReference>
<keyword evidence="4 9" id="KW-0808">Transferase</keyword>
<gene>
    <name evidence="9 12" type="primary">trpD</name>
    <name evidence="12" type="ORF">G5B46_02010</name>
</gene>
<dbReference type="GO" id="GO:0000287">
    <property type="term" value="F:magnesium ion binding"/>
    <property type="evidence" value="ECO:0007669"/>
    <property type="project" value="UniProtKB-UniRule"/>
</dbReference>
<dbReference type="RefSeq" id="WP_165255606.1">
    <property type="nucleotide sequence ID" value="NZ_JAAKGT010000001.1"/>
</dbReference>
<dbReference type="UniPathway" id="UPA00035">
    <property type="reaction ID" value="UER00041"/>
</dbReference>
<dbReference type="EC" id="2.4.2.18" evidence="9"/>
<dbReference type="InterPro" id="IPR035902">
    <property type="entry name" value="Nuc_phospho_transferase"/>
</dbReference>
<dbReference type="PANTHER" id="PTHR43285:SF2">
    <property type="entry name" value="ANTHRANILATE PHOSPHORIBOSYLTRANSFERASE"/>
    <property type="match status" value="1"/>
</dbReference>
<dbReference type="EMBL" id="JAAKGT010000001">
    <property type="protein sequence ID" value="NGM48373.1"/>
    <property type="molecule type" value="Genomic_DNA"/>
</dbReference>
<keyword evidence="6 9" id="KW-0057">Aromatic amino acid biosynthesis</keyword>
<evidence type="ECO:0000256" key="2">
    <source>
        <dbReference type="ARBA" id="ARBA00022605"/>
    </source>
</evidence>
<keyword evidence="9" id="KW-0460">Magnesium</keyword>
<feature type="binding site" evidence="9">
    <location>
        <position position="227"/>
    </location>
    <ligand>
        <name>Mg(2+)</name>
        <dbReference type="ChEBI" id="CHEBI:18420"/>
        <label>2</label>
    </ligand>
</feature>
<keyword evidence="2 9" id="KW-0028">Amino-acid biosynthesis</keyword>
<proteinExistence type="inferred from homology"/>
<feature type="binding site" evidence="9">
    <location>
        <position position="113"/>
    </location>
    <ligand>
        <name>anthranilate</name>
        <dbReference type="ChEBI" id="CHEBI:16567"/>
        <label>1</label>
    </ligand>
</feature>
<keyword evidence="3 9" id="KW-0328">Glycosyltransferase</keyword>
<feature type="binding site" evidence="9">
    <location>
        <position position="122"/>
    </location>
    <ligand>
        <name>5-phospho-alpha-D-ribose 1-diphosphate</name>
        <dbReference type="ChEBI" id="CHEBI:58017"/>
    </ligand>
</feature>
<evidence type="ECO:0000256" key="5">
    <source>
        <dbReference type="ARBA" id="ARBA00022822"/>
    </source>
</evidence>
<comment type="cofactor">
    <cofactor evidence="9">
        <name>Mg(2+)</name>
        <dbReference type="ChEBI" id="CHEBI:18420"/>
    </cofactor>
    <text evidence="9">Binds 2 magnesium ions per monomer.</text>
</comment>
<dbReference type="Pfam" id="PF02885">
    <property type="entry name" value="Glycos_trans_3N"/>
    <property type="match status" value="1"/>
</dbReference>
<comment type="subunit">
    <text evidence="9">Homodimer.</text>
</comment>
<feature type="binding site" evidence="9">
    <location>
        <position position="82"/>
    </location>
    <ligand>
        <name>5-phospho-alpha-D-ribose 1-diphosphate</name>
        <dbReference type="ChEBI" id="CHEBI:58017"/>
    </ligand>
</feature>
<evidence type="ECO:0000259" key="11">
    <source>
        <dbReference type="Pfam" id="PF02885"/>
    </source>
</evidence>
<comment type="function">
    <text evidence="9">Catalyzes the transfer of the phosphoribosyl group of 5-phosphorylribose-1-pyrophosphate (PRPP) to anthranilate to yield N-(5'-phosphoribosyl)-anthranilate (PRA).</text>
</comment>
<feature type="binding site" evidence="9">
    <location>
        <position position="168"/>
    </location>
    <ligand>
        <name>anthranilate</name>
        <dbReference type="ChEBI" id="CHEBI:16567"/>
        <label>2</label>
    </ligand>
</feature>
<feature type="domain" description="Glycosyl transferase family 3 N-terminal" evidence="11">
    <location>
        <begin position="6"/>
        <end position="68"/>
    </location>
</feature>
<feature type="binding site" evidence="9">
    <location>
        <begin position="85"/>
        <end position="86"/>
    </location>
    <ligand>
        <name>5-phospho-alpha-D-ribose 1-diphosphate</name>
        <dbReference type="ChEBI" id="CHEBI:58017"/>
    </ligand>
</feature>
<dbReference type="FunFam" id="3.40.1030.10:FF:000002">
    <property type="entry name" value="Anthranilate phosphoribosyltransferase"/>
    <property type="match status" value="1"/>
</dbReference>